<dbReference type="InterPro" id="IPR042177">
    <property type="entry name" value="Cell/Rod_1"/>
</dbReference>
<comment type="function">
    <text evidence="5">Involved in formation and maintenance of cell shape.</text>
</comment>
<comment type="caution">
    <text evidence="8">The sequence shown here is derived from an EMBL/GenBank/DDBJ whole genome shotgun (WGS) entry which is preliminary data.</text>
</comment>
<reference evidence="9" key="1">
    <citation type="journal article" date="2019" name="Int. J. Syst. Evol. Microbiol.">
        <title>The Global Catalogue of Microorganisms (GCM) 10K type strain sequencing project: providing services to taxonomists for standard genome sequencing and annotation.</title>
        <authorList>
            <consortium name="The Broad Institute Genomics Platform"/>
            <consortium name="The Broad Institute Genome Sequencing Center for Infectious Disease"/>
            <person name="Wu L."/>
            <person name="Ma J."/>
        </authorList>
    </citation>
    <scope>NUCLEOTIDE SEQUENCE [LARGE SCALE GENOMIC DNA]</scope>
    <source>
        <strain evidence="9">NBRC 109341</strain>
    </source>
</reference>
<sequence length="318" mass="34145">MPLGTLDRTPPPFFKQGPSALSKLIVFSAFALFLMVADLRFQVAAPVRAALATALYPLQWTVLQPVQMAGSVGQYFTSLHEAQRAEAEAVQRLTEQAQRAQQVEQLDQENQRLRALLDMRARIAAPARGAQVLYDAADPYARKVVIDRGQTHGVEPGSPVLDEHGVLGQVTRVYPLVSEVTLLTDRDQAIPVLNTRTGIRSVAYGQAGADGDGLELRYTLANADIEEGDLLTTSGIDGVYPPGLPVAKVNRLERRAESSFTRVSCQPLARTQGVLHVLVLDPVGKALPASPLVEPTPARARRAPGNMPGSPGAGVRAP</sequence>
<dbReference type="InterPro" id="IPR007221">
    <property type="entry name" value="MreC"/>
</dbReference>
<comment type="similarity">
    <text evidence="1 5">Belongs to the MreC family.</text>
</comment>
<dbReference type="EMBL" id="BSPB01000050">
    <property type="protein sequence ID" value="GLS16272.1"/>
    <property type="molecule type" value="Genomic_DNA"/>
</dbReference>
<dbReference type="Pfam" id="PF04085">
    <property type="entry name" value="MreC"/>
    <property type="match status" value="1"/>
</dbReference>
<organism evidence="8 9">
    <name type="scientific">Hydrogenophaga electricum</name>
    <dbReference type="NCBI Taxonomy" id="1230953"/>
    <lineage>
        <taxon>Bacteria</taxon>
        <taxon>Pseudomonadati</taxon>
        <taxon>Pseudomonadota</taxon>
        <taxon>Betaproteobacteria</taxon>
        <taxon>Burkholderiales</taxon>
        <taxon>Comamonadaceae</taxon>
        <taxon>Hydrogenophaga</taxon>
    </lineage>
</organism>
<accession>A0ABQ6CDG1</accession>
<dbReference type="Gene3D" id="2.40.10.340">
    <property type="entry name" value="Rod shape-determining protein MreC, domain 1"/>
    <property type="match status" value="1"/>
</dbReference>
<evidence type="ECO:0000256" key="3">
    <source>
        <dbReference type="ARBA" id="ARBA00022960"/>
    </source>
</evidence>
<evidence type="ECO:0000256" key="6">
    <source>
        <dbReference type="SAM" id="MobiDB-lite"/>
    </source>
</evidence>
<dbReference type="NCBIfam" id="TIGR00219">
    <property type="entry name" value="mreC"/>
    <property type="match status" value="1"/>
</dbReference>
<proteinExistence type="inferred from homology"/>
<name>A0ABQ6CDG1_9BURK</name>
<evidence type="ECO:0000256" key="5">
    <source>
        <dbReference type="PIRNR" id="PIRNR038471"/>
    </source>
</evidence>
<evidence type="ECO:0000313" key="9">
    <source>
        <dbReference type="Proteomes" id="UP001156903"/>
    </source>
</evidence>
<dbReference type="PIRSF" id="PIRSF038471">
    <property type="entry name" value="MreC"/>
    <property type="match status" value="1"/>
</dbReference>
<dbReference type="Gene3D" id="2.40.10.350">
    <property type="entry name" value="Rod shape-determining protein MreC, domain 2"/>
    <property type="match status" value="1"/>
</dbReference>
<dbReference type="InterPro" id="IPR055342">
    <property type="entry name" value="MreC_beta-barrel_core"/>
</dbReference>
<evidence type="ECO:0000313" key="8">
    <source>
        <dbReference type="EMBL" id="GLS16272.1"/>
    </source>
</evidence>
<keyword evidence="3 5" id="KW-0133">Cell shape</keyword>
<dbReference type="PANTHER" id="PTHR34138">
    <property type="entry name" value="CELL SHAPE-DETERMINING PROTEIN MREC"/>
    <property type="match status" value="1"/>
</dbReference>
<dbReference type="Proteomes" id="UP001156903">
    <property type="component" value="Unassembled WGS sequence"/>
</dbReference>
<feature type="region of interest" description="Disordered" evidence="6">
    <location>
        <begin position="290"/>
        <end position="318"/>
    </location>
</feature>
<evidence type="ECO:0000259" key="7">
    <source>
        <dbReference type="Pfam" id="PF04085"/>
    </source>
</evidence>
<dbReference type="InterPro" id="IPR042175">
    <property type="entry name" value="Cell/Rod_MreC_2"/>
</dbReference>
<feature type="domain" description="Rod shape-determining protein MreC beta-barrel core" evidence="7">
    <location>
        <begin position="132"/>
        <end position="280"/>
    </location>
</feature>
<dbReference type="RefSeq" id="WP_234264621.1">
    <property type="nucleotide sequence ID" value="NZ_BSPB01000050.1"/>
</dbReference>
<keyword evidence="9" id="KW-1185">Reference proteome</keyword>
<evidence type="ECO:0000256" key="1">
    <source>
        <dbReference type="ARBA" id="ARBA00009369"/>
    </source>
</evidence>
<evidence type="ECO:0000256" key="4">
    <source>
        <dbReference type="ARBA" id="ARBA00032089"/>
    </source>
</evidence>
<protein>
    <recommendedName>
        <fullName evidence="2 5">Cell shape-determining protein MreC</fullName>
    </recommendedName>
    <alternativeName>
        <fullName evidence="4 5">Cell shape protein MreC</fullName>
    </alternativeName>
</protein>
<evidence type="ECO:0000256" key="2">
    <source>
        <dbReference type="ARBA" id="ARBA00013855"/>
    </source>
</evidence>
<gene>
    <name evidence="8" type="ORF">GCM10007935_37120</name>
</gene>
<dbReference type="PANTHER" id="PTHR34138:SF1">
    <property type="entry name" value="CELL SHAPE-DETERMINING PROTEIN MREC"/>
    <property type="match status" value="1"/>
</dbReference>